<dbReference type="Pfam" id="PF03629">
    <property type="entry name" value="SASA"/>
    <property type="match status" value="1"/>
</dbReference>
<evidence type="ECO:0000313" key="5">
    <source>
        <dbReference type="Proteomes" id="UP001454036"/>
    </source>
</evidence>
<feature type="signal peptide" evidence="2">
    <location>
        <begin position="1"/>
        <end position="19"/>
    </location>
</feature>
<evidence type="ECO:0000313" key="4">
    <source>
        <dbReference type="EMBL" id="GAA0144909.1"/>
    </source>
</evidence>
<feature type="chain" id="PRO_5043663081" evidence="2">
    <location>
        <begin position="20"/>
        <end position="263"/>
    </location>
</feature>
<dbReference type="PANTHER" id="PTHR31988">
    <property type="entry name" value="ESTERASE, PUTATIVE (DUF303)-RELATED"/>
    <property type="match status" value="1"/>
</dbReference>
<dbReference type="Proteomes" id="UP001454036">
    <property type="component" value="Unassembled WGS sequence"/>
</dbReference>
<sequence>MSKLLIVMAFANIIFLCNSSKSHNIFLLAGQSNMAGLGGVVNNTWEGVVPPECGPNHNILKLNAKLRWKKAKEPLSSDIDTKWTMGIGPGMPFANSILKKNSSFGVVCLVPCAISGTKMIEWAKGTSLYNQLIVRAKASLRKGGSIRALLWYQGESDTTLKPNADAYKGRLQTFFKDVRTDLESPDLLIIQIALASGLNFTEMVREAQMNIGLPNIKVVDAKGLPLQLDNIHLTTPAQVRLGNLLADAFLSTLSNKHYCNTNI</sequence>
<dbReference type="Gene3D" id="3.40.50.1110">
    <property type="entry name" value="SGNH hydrolase"/>
    <property type="match status" value="1"/>
</dbReference>
<comment type="caution">
    <text evidence="4">The sequence shown here is derived from an EMBL/GenBank/DDBJ whole genome shotgun (WGS) entry which is preliminary data.</text>
</comment>
<dbReference type="InterPro" id="IPR005181">
    <property type="entry name" value="SASA"/>
</dbReference>
<organism evidence="4 5">
    <name type="scientific">Lithospermum erythrorhizon</name>
    <name type="common">Purple gromwell</name>
    <name type="synonym">Lithospermum officinale var. erythrorhizon</name>
    <dbReference type="NCBI Taxonomy" id="34254"/>
    <lineage>
        <taxon>Eukaryota</taxon>
        <taxon>Viridiplantae</taxon>
        <taxon>Streptophyta</taxon>
        <taxon>Embryophyta</taxon>
        <taxon>Tracheophyta</taxon>
        <taxon>Spermatophyta</taxon>
        <taxon>Magnoliopsida</taxon>
        <taxon>eudicotyledons</taxon>
        <taxon>Gunneridae</taxon>
        <taxon>Pentapetalae</taxon>
        <taxon>asterids</taxon>
        <taxon>lamiids</taxon>
        <taxon>Boraginales</taxon>
        <taxon>Boraginaceae</taxon>
        <taxon>Boraginoideae</taxon>
        <taxon>Lithospermeae</taxon>
        <taxon>Lithospermum</taxon>
    </lineage>
</organism>
<dbReference type="SUPFAM" id="SSF52266">
    <property type="entry name" value="SGNH hydrolase"/>
    <property type="match status" value="1"/>
</dbReference>
<dbReference type="EMBL" id="BAABME010000713">
    <property type="protein sequence ID" value="GAA0144909.1"/>
    <property type="molecule type" value="Genomic_DNA"/>
</dbReference>
<dbReference type="GO" id="GO:0016787">
    <property type="term" value="F:hydrolase activity"/>
    <property type="evidence" value="ECO:0007669"/>
    <property type="project" value="UniProtKB-KW"/>
</dbReference>
<keyword evidence="2" id="KW-0732">Signal</keyword>
<dbReference type="InterPro" id="IPR036514">
    <property type="entry name" value="SGNH_hydro_sf"/>
</dbReference>
<dbReference type="PANTHER" id="PTHR31988:SF20">
    <property type="entry name" value="SIALATE O-ACETYLESTERASE DOMAIN-CONTAINING PROTEIN"/>
    <property type="match status" value="1"/>
</dbReference>
<dbReference type="InterPro" id="IPR052940">
    <property type="entry name" value="Carb_Esterase_6"/>
</dbReference>
<dbReference type="AlphaFoldDB" id="A0AAV3P002"/>
<evidence type="ECO:0000256" key="2">
    <source>
        <dbReference type="SAM" id="SignalP"/>
    </source>
</evidence>
<reference evidence="4 5" key="1">
    <citation type="submission" date="2024-01" db="EMBL/GenBank/DDBJ databases">
        <title>The complete chloroplast genome sequence of Lithospermum erythrorhizon: insights into the phylogenetic relationship among Boraginaceae species and the maternal lineages of purple gromwells.</title>
        <authorList>
            <person name="Okada T."/>
            <person name="Watanabe K."/>
        </authorList>
    </citation>
    <scope>NUCLEOTIDE SEQUENCE [LARGE SCALE GENOMIC DNA]</scope>
</reference>
<protein>
    <submittedName>
        <fullName evidence="4">Esterase</fullName>
    </submittedName>
</protein>
<evidence type="ECO:0000259" key="3">
    <source>
        <dbReference type="Pfam" id="PF03629"/>
    </source>
</evidence>
<gene>
    <name evidence="4" type="ORF">LIER_05230</name>
</gene>
<evidence type="ECO:0000256" key="1">
    <source>
        <dbReference type="ARBA" id="ARBA00022801"/>
    </source>
</evidence>
<accession>A0AAV3P002</accession>
<feature type="domain" description="Sialate O-acetylesterase" evidence="3">
    <location>
        <begin position="23"/>
        <end position="250"/>
    </location>
</feature>
<proteinExistence type="predicted"/>
<keyword evidence="5" id="KW-1185">Reference proteome</keyword>
<keyword evidence="1" id="KW-0378">Hydrolase</keyword>
<name>A0AAV3P002_LITER</name>